<dbReference type="Pfam" id="PF00293">
    <property type="entry name" value="NUDIX"/>
    <property type="match status" value="1"/>
</dbReference>
<protein>
    <recommendedName>
        <fullName evidence="1">Nudix hydrolase domain-containing protein</fullName>
    </recommendedName>
</protein>
<gene>
    <name evidence="2" type="ORF">A3G45_02165</name>
</gene>
<evidence type="ECO:0000313" key="2">
    <source>
        <dbReference type="EMBL" id="OGZ77541.1"/>
    </source>
</evidence>
<proteinExistence type="predicted"/>
<dbReference type="SUPFAM" id="SSF55811">
    <property type="entry name" value="Nudix"/>
    <property type="match status" value="1"/>
</dbReference>
<dbReference type="InterPro" id="IPR000086">
    <property type="entry name" value="NUDIX_hydrolase_dom"/>
</dbReference>
<evidence type="ECO:0000313" key="3">
    <source>
        <dbReference type="Proteomes" id="UP000178632"/>
    </source>
</evidence>
<dbReference type="EMBL" id="MHPE01000005">
    <property type="protein sequence ID" value="OGZ77541.1"/>
    <property type="molecule type" value="Genomic_DNA"/>
</dbReference>
<evidence type="ECO:0000259" key="1">
    <source>
        <dbReference type="Pfam" id="PF00293"/>
    </source>
</evidence>
<name>A0A1G2IT00_9BACT</name>
<accession>A0A1G2IT00</accession>
<dbReference type="Proteomes" id="UP000178632">
    <property type="component" value="Unassembled WGS sequence"/>
</dbReference>
<dbReference type="AlphaFoldDB" id="A0A1G2IT00"/>
<sequence length="184" mass="20645">MSQNIDRNDQQSLSDDEMAQLLTLLGKVDGNKPLGTPLFNAISPLVVQSAVEAVCLRLNPEKKVEVYLIQRSLNDTAYPGEWHCPGSVMRPGEDFDDVFARLEEGEFIGKLSQKQFVANMNNPREARGHFLSVIYLCLLRGKTNLRGAWFPVDNLPNKTVNHHKEVIIPSTVGTFMAMNICKFL</sequence>
<comment type="caution">
    <text evidence="2">The sequence shown here is derived from an EMBL/GenBank/DDBJ whole genome shotgun (WGS) entry which is preliminary data.</text>
</comment>
<organism evidence="2 3">
    <name type="scientific">Candidatus Staskawiczbacteria bacterium RIFCSPLOWO2_12_FULL_37_15</name>
    <dbReference type="NCBI Taxonomy" id="1802218"/>
    <lineage>
        <taxon>Bacteria</taxon>
        <taxon>Candidatus Staskawicziibacteriota</taxon>
    </lineage>
</organism>
<dbReference type="Gene3D" id="3.90.79.10">
    <property type="entry name" value="Nucleoside Triphosphate Pyrophosphohydrolase"/>
    <property type="match status" value="1"/>
</dbReference>
<feature type="domain" description="Nudix hydrolase" evidence="1">
    <location>
        <begin position="51"/>
        <end position="166"/>
    </location>
</feature>
<reference evidence="2 3" key="1">
    <citation type="journal article" date="2016" name="Nat. Commun.">
        <title>Thousands of microbial genomes shed light on interconnected biogeochemical processes in an aquifer system.</title>
        <authorList>
            <person name="Anantharaman K."/>
            <person name="Brown C.T."/>
            <person name="Hug L.A."/>
            <person name="Sharon I."/>
            <person name="Castelle C.J."/>
            <person name="Probst A.J."/>
            <person name="Thomas B.C."/>
            <person name="Singh A."/>
            <person name="Wilkins M.J."/>
            <person name="Karaoz U."/>
            <person name="Brodie E.L."/>
            <person name="Williams K.H."/>
            <person name="Hubbard S.S."/>
            <person name="Banfield J.F."/>
        </authorList>
    </citation>
    <scope>NUCLEOTIDE SEQUENCE [LARGE SCALE GENOMIC DNA]</scope>
</reference>
<dbReference type="InterPro" id="IPR015797">
    <property type="entry name" value="NUDIX_hydrolase-like_dom_sf"/>
</dbReference>